<dbReference type="Pfam" id="PF20256">
    <property type="entry name" value="MoCoBD_2"/>
    <property type="match status" value="2"/>
</dbReference>
<gene>
    <name evidence="5" type="ORF">D5H75_30480</name>
</gene>
<dbReference type="OrthoDB" id="9758509at2"/>
<comment type="caution">
    <text evidence="5">The sequence shown here is derived from an EMBL/GenBank/DDBJ whole genome shotgun (WGS) entry which is preliminary data.</text>
</comment>
<proteinExistence type="predicted"/>
<reference evidence="5 6" key="1">
    <citation type="submission" date="2018-09" db="EMBL/GenBank/DDBJ databases">
        <title>YIM 75507 draft genome.</title>
        <authorList>
            <person name="Tang S."/>
            <person name="Feng Y."/>
        </authorList>
    </citation>
    <scope>NUCLEOTIDE SEQUENCE [LARGE SCALE GENOMIC DNA]</scope>
    <source>
        <strain evidence="5 6">YIM 75507</strain>
    </source>
</reference>
<name>A0A3A4ADP6_9ACTN</name>
<dbReference type="InterPro" id="IPR000674">
    <property type="entry name" value="Ald_Oxase/Xan_DH_a/b"/>
</dbReference>
<dbReference type="GO" id="GO:0016491">
    <property type="term" value="F:oxidoreductase activity"/>
    <property type="evidence" value="ECO:0007669"/>
    <property type="project" value="UniProtKB-KW"/>
</dbReference>
<organism evidence="5 6">
    <name type="scientific">Bailinhaonella thermotolerans</name>
    <dbReference type="NCBI Taxonomy" id="1070861"/>
    <lineage>
        <taxon>Bacteria</taxon>
        <taxon>Bacillati</taxon>
        <taxon>Actinomycetota</taxon>
        <taxon>Actinomycetes</taxon>
        <taxon>Streptosporangiales</taxon>
        <taxon>Streptosporangiaceae</taxon>
        <taxon>Bailinhaonella</taxon>
    </lineage>
</organism>
<evidence type="ECO:0000259" key="4">
    <source>
        <dbReference type="SMART" id="SM01008"/>
    </source>
</evidence>
<evidence type="ECO:0000313" key="6">
    <source>
        <dbReference type="Proteomes" id="UP000265768"/>
    </source>
</evidence>
<keyword evidence="2" id="KW-0560">Oxidoreductase</keyword>
<feature type="domain" description="Aldehyde oxidase/xanthine dehydrogenase a/b hammerhead" evidence="4">
    <location>
        <begin position="17"/>
        <end position="121"/>
    </location>
</feature>
<dbReference type="Gene3D" id="3.90.1170.50">
    <property type="entry name" value="Aldehyde oxidase/xanthine dehydrogenase, a/b hammerhead"/>
    <property type="match status" value="1"/>
</dbReference>
<dbReference type="EMBL" id="QZEY01000016">
    <property type="protein sequence ID" value="RJL24170.1"/>
    <property type="molecule type" value="Genomic_DNA"/>
</dbReference>
<feature type="compositionally biased region" description="Acidic residues" evidence="3">
    <location>
        <begin position="143"/>
        <end position="154"/>
    </location>
</feature>
<dbReference type="AlphaFoldDB" id="A0A3A4ADP6"/>
<dbReference type="Proteomes" id="UP000265768">
    <property type="component" value="Unassembled WGS sequence"/>
</dbReference>
<dbReference type="InterPro" id="IPR036856">
    <property type="entry name" value="Ald_Oxase/Xan_DH_a/b_sf"/>
</dbReference>
<dbReference type="GO" id="GO:0005506">
    <property type="term" value="F:iron ion binding"/>
    <property type="evidence" value="ECO:0007669"/>
    <property type="project" value="InterPro"/>
</dbReference>
<evidence type="ECO:0000256" key="2">
    <source>
        <dbReference type="ARBA" id="ARBA00023002"/>
    </source>
</evidence>
<keyword evidence="1" id="KW-0500">Molybdenum</keyword>
<dbReference type="InterPro" id="IPR016208">
    <property type="entry name" value="Ald_Oxase/xanthine_DH-like"/>
</dbReference>
<feature type="region of interest" description="Disordered" evidence="3">
    <location>
        <begin position="125"/>
        <end position="156"/>
    </location>
</feature>
<dbReference type="Pfam" id="PF02738">
    <property type="entry name" value="MoCoBD_1"/>
    <property type="match status" value="1"/>
</dbReference>
<dbReference type="SMART" id="SM01008">
    <property type="entry name" value="Ald_Xan_dh_C"/>
    <property type="match status" value="1"/>
</dbReference>
<dbReference type="PANTHER" id="PTHR11908:SF132">
    <property type="entry name" value="ALDEHYDE OXIDASE 1-RELATED"/>
    <property type="match status" value="1"/>
</dbReference>
<dbReference type="Pfam" id="PF01315">
    <property type="entry name" value="Ald_Xan_dh_C"/>
    <property type="match status" value="1"/>
</dbReference>
<dbReference type="Gene3D" id="3.30.365.10">
    <property type="entry name" value="Aldehyde oxidase/xanthine dehydrogenase, molybdopterin binding domain"/>
    <property type="match status" value="4"/>
</dbReference>
<accession>A0A3A4ADP6</accession>
<dbReference type="SUPFAM" id="SSF56003">
    <property type="entry name" value="Molybdenum cofactor-binding domain"/>
    <property type="match status" value="1"/>
</dbReference>
<dbReference type="InterPro" id="IPR008274">
    <property type="entry name" value="AldOxase/xan_DH_MoCoBD1"/>
</dbReference>
<evidence type="ECO:0000256" key="1">
    <source>
        <dbReference type="ARBA" id="ARBA00022505"/>
    </source>
</evidence>
<dbReference type="SUPFAM" id="SSF54665">
    <property type="entry name" value="CO dehydrogenase molybdoprotein N-domain-like"/>
    <property type="match status" value="1"/>
</dbReference>
<dbReference type="InterPro" id="IPR037165">
    <property type="entry name" value="AldOxase/xan_DH_Mopterin-bd_sf"/>
</dbReference>
<evidence type="ECO:0000313" key="5">
    <source>
        <dbReference type="EMBL" id="RJL24170.1"/>
    </source>
</evidence>
<dbReference type="PANTHER" id="PTHR11908">
    <property type="entry name" value="XANTHINE DEHYDROGENASE"/>
    <property type="match status" value="1"/>
</dbReference>
<dbReference type="RefSeq" id="WP_119930026.1">
    <property type="nucleotide sequence ID" value="NZ_QZEY01000016.1"/>
</dbReference>
<evidence type="ECO:0000256" key="3">
    <source>
        <dbReference type="SAM" id="MobiDB-lite"/>
    </source>
</evidence>
<protein>
    <submittedName>
        <fullName evidence="5">Xanthine dehydrogenase family protein molybdopterin-binding subunit</fullName>
    </submittedName>
</protein>
<dbReference type="InterPro" id="IPR046867">
    <property type="entry name" value="AldOxase/xan_DH_MoCoBD2"/>
</dbReference>
<sequence length="687" mass="73353">MELGAPLDRVEGWDKVAGRARYSGEQRVAGVCHAVAVQAEIAHGEVLAVDATAARAVPGVIDVLAYGDAPALADTSDFELAVLQSPRVAYRGQIVAAVVAETLEIARHAQRLVRVTYDELGHDVELTPDHPGLYRPEKISPDDPPDTGEGEETPAEVSVDVTYETPAFHNNPMEPHATLAVWEGDHLTLYDSTQGAAAQRDALAALLGMPAERVRVVAHHVGGGFGSKGVPPRPNSVLAALCARRVGRPVKLAVTRQQMFSITGYRTPTFQRMRIGASKDGRIADIEHHVIEQTSTAREFAEQSGVVTRMMYAARARRTTHRLARLDVPVNSWMRAPGECPGMYALESAMDELAEACGIDPVELRIRNEPERDPDSGNPFSSRRLVECLRLGAERFGWSSRPEPGTRREGRHLVGMGVAAATYPAAARPAQALARVADDGSFTVSIAAADIGTGARTALTQIAADALGVPVARVRVEIGDSALPYGPLAGGSMGNASWGWAVLRACEGLRDGIARYGGAEPGLECRADTSGEIKNQEAYARHSFGAQFAEVRVDVDSGEIRVPRMLGVFAAGRVMNARLARSQFVGGMVMGLGMALTEESRMDREFGDYLNHDLAQYHVPVNADVLGIDAIWLDDPDPHANPLGGKGIGEIGIVGAAAAIGNAVHNATGHRFRRLPISPPSVIPHLP</sequence>
<keyword evidence="6" id="KW-1185">Reference proteome</keyword>